<evidence type="ECO:0000256" key="2">
    <source>
        <dbReference type="ARBA" id="ARBA00009852"/>
    </source>
</evidence>
<evidence type="ECO:0000256" key="4">
    <source>
        <dbReference type="ARBA" id="ARBA00023136"/>
    </source>
</evidence>
<proteinExistence type="inferred from homology"/>
<dbReference type="GO" id="GO:0005886">
    <property type="term" value="C:plasma membrane"/>
    <property type="evidence" value="ECO:0007669"/>
    <property type="project" value="UniProtKB-SubCell"/>
</dbReference>
<accession>A0A1I1QVL5</accession>
<comment type="similarity">
    <text evidence="2">Belongs to the YjiK family.</text>
</comment>
<keyword evidence="4" id="KW-0472">Membrane</keyword>
<evidence type="ECO:0000256" key="1">
    <source>
        <dbReference type="ARBA" id="ARBA00004236"/>
    </source>
</evidence>
<keyword evidence="6" id="KW-1185">Reference proteome</keyword>
<dbReference type="Proteomes" id="UP000198598">
    <property type="component" value="Unassembled WGS sequence"/>
</dbReference>
<dbReference type="InterPro" id="IPR011042">
    <property type="entry name" value="6-blade_b-propeller_TolB-like"/>
</dbReference>
<comment type="subcellular location">
    <subcellularLocation>
        <location evidence="1">Cell membrane</location>
    </subcellularLocation>
</comment>
<sequence length="305" mass="34119">MKVILSIRLKIAALFAHQTPTFTTNIERMNRLLLGVAWLLTACGGSSTKNEKPKAETIAAPFKLPYQLTAPDENYTMPNELKEISGLTYYKNNQLLCVQDEEAVVYVFDTKKKEVVKDFGFGGYGDFEGIEYVNDDVYVLESNGNLFRFKPESTQIGRTKTDLPKKTEVEGLGYNPKTKRLLIAVKEGKGSSDKAVYSFDLLNKAVFKDMSLNDEQLEGAGIDPKTWKPSGIAVHPITGEWYMLTSAGKRLLITNHEAKIIYSEPLDPKQFRQPEGICFAPNGDLFIASEGDGKKGYILKFGYKK</sequence>
<keyword evidence="3" id="KW-1003">Cell membrane</keyword>
<evidence type="ECO:0000313" key="6">
    <source>
        <dbReference type="Proteomes" id="UP000198598"/>
    </source>
</evidence>
<dbReference type="Gene3D" id="2.120.10.30">
    <property type="entry name" value="TolB, C-terminal domain"/>
    <property type="match status" value="1"/>
</dbReference>
<evidence type="ECO:0000313" key="5">
    <source>
        <dbReference type="EMBL" id="SFD23323.1"/>
    </source>
</evidence>
<evidence type="ECO:0000256" key="3">
    <source>
        <dbReference type="ARBA" id="ARBA00022475"/>
    </source>
</evidence>
<dbReference type="STRING" id="662367.SAMN05216167_10425"/>
<organism evidence="5 6">
    <name type="scientific">Spirosoma endophyticum</name>
    <dbReference type="NCBI Taxonomy" id="662367"/>
    <lineage>
        <taxon>Bacteria</taxon>
        <taxon>Pseudomonadati</taxon>
        <taxon>Bacteroidota</taxon>
        <taxon>Cytophagia</taxon>
        <taxon>Cytophagales</taxon>
        <taxon>Cytophagaceae</taxon>
        <taxon>Spirosoma</taxon>
    </lineage>
</organism>
<gene>
    <name evidence="5" type="ORF">SAMN05216167_10425</name>
</gene>
<protein>
    <submittedName>
        <fullName evidence="5">Uncharacterized protein YjiK</fullName>
    </submittedName>
</protein>
<dbReference type="EMBL" id="FOLQ01000004">
    <property type="protein sequence ID" value="SFD23323.1"/>
    <property type="molecule type" value="Genomic_DNA"/>
</dbReference>
<dbReference type="SUPFAM" id="SSF101898">
    <property type="entry name" value="NHL repeat"/>
    <property type="match status" value="1"/>
</dbReference>
<dbReference type="InterPro" id="IPR009722">
    <property type="entry name" value="YjiK/CarP"/>
</dbReference>
<reference evidence="5 6" key="1">
    <citation type="submission" date="2016-10" db="EMBL/GenBank/DDBJ databases">
        <authorList>
            <person name="de Groot N.N."/>
        </authorList>
    </citation>
    <scope>NUCLEOTIDE SEQUENCE [LARGE SCALE GENOMIC DNA]</scope>
    <source>
        <strain evidence="5 6">DSM 26130</strain>
    </source>
</reference>
<name>A0A1I1QVL5_9BACT</name>
<dbReference type="Pfam" id="PF06977">
    <property type="entry name" value="SdiA-regulated"/>
    <property type="match status" value="1"/>
</dbReference>
<dbReference type="AlphaFoldDB" id="A0A1I1QVL5"/>